<name>A0A8J6NU77_9BACT</name>
<evidence type="ECO:0000313" key="2">
    <source>
        <dbReference type="EMBL" id="MBC8362770.1"/>
    </source>
</evidence>
<evidence type="ECO:0000259" key="1">
    <source>
        <dbReference type="SMART" id="SM01321"/>
    </source>
</evidence>
<dbReference type="GO" id="GO:0004803">
    <property type="term" value="F:transposase activity"/>
    <property type="evidence" value="ECO:0007669"/>
    <property type="project" value="InterPro"/>
</dbReference>
<gene>
    <name evidence="2" type="primary">tnpA</name>
    <name evidence="2" type="ORF">H8E23_15405</name>
</gene>
<dbReference type="SUPFAM" id="SSF143422">
    <property type="entry name" value="Transposase IS200-like"/>
    <property type="match status" value="1"/>
</dbReference>
<dbReference type="AlphaFoldDB" id="A0A8J6NU77"/>
<dbReference type="Pfam" id="PF01797">
    <property type="entry name" value="Y1_Tnp"/>
    <property type="match status" value="1"/>
</dbReference>
<protein>
    <submittedName>
        <fullName evidence="2">IS200/IS605 family transposase</fullName>
    </submittedName>
</protein>
<comment type="caution">
    <text evidence="2">The sequence shown here is derived from an EMBL/GenBank/DDBJ whole genome shotgun (WGS) entry which is preliminary data.</text>
</comment>
<dbReference type="PANTHER" id="PTHR33360">
    <property type="entry name" value="TRANSPOSASE FOR INSERTION SEQUENCE ELEMENT IS200"/>
    <property type="match status" value="1"/>
</dbReference>
<dbReference type="NCBIfam" id="NF033573">
    <property type="entry name" value="transpos_IS200"/>
    <property type="match status" value="1"/>
</dbReference>
<reference evidence="2 3" key="1">
    <citation type="submission" date="2020-08" db="EMBL/GenBank/DDBJ databases">
        <title>Bridging the membrane lipid divide: bacteria of the FCB group superphylum have the potential to synthesize archaeal ether lipids.</title>
        <authorList>
            <person name="Villanueva L."/>
            <person name="Von Meijenfeldt F.A.B."/>
            <person name="Westbye A.B."/>
            <person name="Yadav S."/>
            <person name="Hopmans E.C."/>
            <person name="Dutilh B.E."/>
            <person name="Sinninghe Damste J.S."/>
        </authorList>
    </citation>
    <scope>NUCLEOTIDE SEQUENCE [LARGE SCALE GENOMIC DNA]</scope>
    <source>
        <strain evidence="2">NIOZ-UU30</strain>
    </source>
</reference>
<dbReference type="SMART" id="SM01321">
    <property type="entry name" value="Y1_Tnp"/>
    <property type="match status" value="1"/>
</dbReference>
<dbReference type="PANTHER" id="PTHR33360:SF2">
    <property type="entry name" value="TRANSPOSASE FOR INSERTION SEQUENCE ELEMENT IS200"/>
    <property type="match status" value="1"/>
</dbReference>
<dbReference type="GO" id="GO:0003677">
    <property type="term" value="F:DNA binding"/>
    <property type="evidence" value="ECO:0007669"/>
    <property type="project" value="InterPro"/>
</dbReference>
<evidence type="ECO:0000313" key="3">
    <source>
        <dbReference type="Proteomes" id="UP000603434"/>
    </source>
</evidence>
<sequence>MRIRLSAHGTYRHQYHVVWIPKYRQRILKGELKTFIEQRLFDIHQYHPDIEIEKYSIQDDHLHIVIIIPPRYSVSSIIGKIKANTSREIRKHFEWIRRIYRRNEFWSPGFFSSTVGIDEDVIKRYVEFQEKMDKGQLQLSFDFKF</sequence>
<dbReference type="Proteomes" id="UP000603434">
    <property type="component" value="Unassembled WGS sequence"/>
</dbReference>
<dbReference type="GO" id="GO:0006313">
    <property type="term" value="P:DNA transposition"/>
    <property type="evidence" value="ECO:0007669"/>
    <property type="project" value="InterPro"/>
</dbReference>
<proteinExistence type="predicted"/>
<feature type="domain" description="Transposase IS200-like" evidence="1">
    <location>
        <begin position="10"/>
        <end position="129"/>
    </location>
</feature>
<dbReference type="InterPro" id="IPR002686">
    <property type="entry name" value="Transposase_17"/>
</dbReference>
<dbReference type="Gene3D" id="3.30.70.1290">
    <property type="entry name" value="Transposase IS200-like"/>
    <property type="match status" value="1"/>
</dbReference>
<dbReference type="EMBL" id="JACNJH010000218">
    <property type="protein sequence ID" value="MBC8362770.1"/>
    <property type="molecule type" value="Genomic_DNA"/>
</dbReference>
<dbReference type="InterPro" id="IPR036515">
    <property type="entry name" value="Transposase_17_sf"/>
</dbReference>
<organism evidence="2 3">
    <name type="scientific">Candidatus Desulfatibia profunda</name>
    <dbReference type="NCBI Taxonomy" id="2841695"/>
    <lineage>
        <taxon>Bacteria</taxon>
        <taxon>Pseudomonadati</taxon>
        <taxon>Thermodesulfobacteriota</taxon>
        <taxon>Desulfobacteria</taxon>
        <taxon>Desulfobacterales</taxon>
        <taxon>Desulfobacterales incertae sedis</taxon>
        <taxon>Candidatus Desulfatibia</taxon>
    </lineage>
</organism>
<accession>A0A8J6NU77</accession>